<comment type="caution">
    <text evidence="2">The sequence shown here is derived from an EMBL/GenBank/DDBJ whole genome shotgun (WGS) entry which is preliminary data.</text>
</comment>
<sequence>MIIDEQVGASNKQLKEPAQTLNKEADDNNQTYISSENRFEALGDQPTEDDKETEQVNVQNSSPSTEVGEDTQLEDTGQS</sequence>
<proteinExistence type="predicted"/>
<feature type="non-terminal residue" evidence="2">
    <location>
        <position position="79"/>
    </location>
</feature>
<accession>A0A392TMW4</accession>
<dbReference type="Proteomes" id="UP000265520">
    <property type="component" value="Unassembled WGS sequence"/>
</dbReference>
<reference evidence="2 3" key="1">
    <citation type="journal article" date="2018" name="Front. Plant Sci.">
        <title>Red Clover (Trifolium pratense) and Zigzag Clover (T. medium) - A Picture of Genomic Similarities and Differences.</title>
        <authorList>
            <person name="Dluhosova J."/>
            <person name="Istvanek J."/>
            <person name="Nedelnik J."/>
            <person name="Repkova J."/>
        </authorList>
    </citation>
    <scope>NUCLEOTIDE SEQUENCE [LARGE SCALE GENOMIC DNA]</scope>
    <source>
        <strain evidence="3">cv. 10/8</strain>
        <tissue evidence="2">Leaf</tissue>
    </source>
</reference>
<keyword evidence="3" id="KW-1185">Reference proteome</keyword>
<evidence type="ECO:0000313" key="2">
    <source>
        <dbReference type="EMBL" id="MCI62521.1"/>
    </source>
</evidence>
<feature type="compositionally biased region" description="Polar residues" evidence="1">
    <location>
        <begin position="55"/>
        <end position="65"/>
    </location>
</feature>
<evidence type="ECO:0000313" key="3">
    <source>
        <dbReference type="Proteomes" id="UP000265520"/>
    </source>
</evidence>
<feature type="region of interest" description="Disordered" evidence="1">
    <location>
        <begin position="1"/>
        <end position="79"/>
    </location>
</feature>
<dbReference type="AlphaFoldDB" id="A0A392TMW4"/>
<organism evidence="2 3">
    <name type="scientific">Trifolium medium</name>
    <dbReference type="NCBI Taxonomy" id="97028"/>
    <lineage>
        <taxon>Eukaryota</taxon>
        <taxon>Viridiplantae</taxon>
        <taxon>Streptophyta</taxon>
        <taxon>Embryophyta</taxon>
        <taxon>Tracheophyta</taxon>
        <taxon>Spermatophyta</taxon>
        <taxon>Magnoliopsida</taxon>
        <taxon>eudicotyledons</taxon>
        <taxon>Gunneridae</taxon>
        <taxon>Pentapetalae</taxon>
        <taxon>rosids</taxon>
        <taxon>fabids</taxon>
        <taxon>Fabales</taxon>
        <taxon>Fabaceae</taxon>
        <taxon>Papilionoideae</taxon>
        <taxon>50 kb inversion clade</taxon>
        <taxon>NPAAA clade</taxon>
        <taxon>Hologalegina</taxon>
        <taxon>IRL clade</taxon>
        <taxon>Trifolieae</taxon>
        <taxon>Trifolium</taxon>
    </lineage>
</organism>
<evidence type="ECO:0000256" key="1">
    <source>
        <dbReference type="SAM" id="MobiDB-lite"/>
    </source>
</evidence>
<protein>
    <submittedName>
        <fullName evidence="2">Uncharacterized protein</fullName>
    </submittedName>
</protein>
<dbReference type="EMBL" id="LXQA010620325">
    <property type="protein sequence ID" value="MCI62521.1"/>
    <property type="molecule type" value="Genomic_DNA"/>
</dbReference>
<name>A0A392TMW4_9FABA</name>